<evidence type="ECO:0000256" key="3">
    <source>
        <dbReference type="ARBA" id="ARBA00022452"/>
    </source>
</evidence>
<keyword evidence="16" id="KW-1185">Reference proteome</keyword>
<dbReference type="PANTHER" id="PTHR47234">
    <property type="match status" value="1"/>
</dbReference>
<dbReference type="Gene3D" id="2.170.130.10">
    <property type="entry name" value="TonB-dependent receptor, plug domain"/>
    <property type="match status" value="1"/>
</dbReference>
<evidence type="ECO:0000256" key="6">
    <source>
        <dbReference type="ARBA" id="ARBA00023077"/>
    </source>
</evidence>
<dbReference type="InterPro" id="IPR037066">
    <property type="entry name" value="Plug_dom_sf"/>
</dbReference>
<comment type="subcellular location">
    <subcellularLocation>
        <location evidence="1 9">Cell outer membrane</location>
        <topology evidence="1 9">Multi-pass membrane protein</topology>
    </subcellularLocation>
</comment>
<dbReference type="InterPro" id="IPR036942">
    <property type="entry name" value="Beta-barrel_TonB_sf"/>
</dbReference>
<dbReference type="EMBL" id="QFYR01000005">
    <property type="protein sequence ID" value="RAK50822.1"/>
    <property type="molecule type" value="Genomic_DNA"/>
</dbReference>
<proteinExistence type="inferred from homology"/>
<evidence type="ECO:0000313" key="15">
    <source>
        <dbReference type="EMBL" id="RAK50822.1"/>
    </source>
</evidence>
<dbReference type="Gene3D" id="2.40.170.20">
    <property type="entry name" value="TonB-dependent receptor, beta-barrel domain"/>
    <property type="match status" value="1"/>
</dbReference>
<dbReference type="Pfam" id="PF00593">
    <property type="entry name" value="TonB_dep_Rec_b-barrel"/>
    <property type="match status" value="1"/>
</dbReference>
<dbReference type="PROSITE" id="PS00430">
    <property type="entry name" value="TONB_DEPENDENT_REC_1"/>
    <property type="match status" value="1"/>
</dbReference>
<evidence type="ECO:0000256" key="7">
    <source>
        <dbReference type="ARBA" id="ARBA00023136"/>
    </source>
</evidence>
<organism evidence="15 16">
    <name type="scientific">Phenylobacterium deserti</name>
    <dbReference type="NCBI Taxonomy" id="1914756"/>
    <lineage>
        <taxon>Bacteria</taxon>
        <taxon>Pseudomonadati</taxon>
        <taxon>Pseudomonadota</taxon>
        <taxon>Alphaproteobacteria</taxon>
        <taxon>Caulobacterales</taxon>
        <taxon>Caulobacteraceae</taxon>
        <taxon>Phenylobacterium</taxon>
    </lineage>
</organism>
<reference evidence="16" key="1">
    <citation type="submission" date="2018-05" db="EMBL/GenBank/DDBJ databases">
        <authorList>
            <person name="Li X."/>
        </authorList>
    </citation>
    <scope>NUCLEOTIDE SEQUENCE [LARGE SCALE GENOMIC DNA]</scope>
    <source>
        <strain evidence="16">YIM 73061</strain>
    </source>
</reference>
<gene>
    <name evidence="15" type="ORF">DJ018_16755</name>
</gene>
<evidence type="ECO:0000256" key="9">
    <source>
        <dbReference type="PROSITE-ProRule" id="PRU01360"/>
    </source>
</evidence>
<evidence type="ECO:0000256" key="12">
    <source>
        <dbReference type="SAM" id="SignalP"/>
    </source>
</evidence>
<feature type="domain" description="TonB-dependent receptor plug" evidence="14">
    <location>
        <begin position="58"/>
        <end position="169"/>
    </location>
</feature>
<sequence>MQTITLNSRRARLLGGASLAVASLLLSATCAHAQAAQEPQELETVVVTGSRLAQRGFDAPTPVAVVDSEEFRLSGTQNVEELLNDTPQFVGSQNNGATANTVPGGTATLNLRGFGDKRNLVLVNGRRFAISGPDQTTDINTIPAALISRTEVVTGGSSAVYGSDAITGVVNFLIRDDFEGVQIDAQRSWDSPTNTPTYSVDLTAGGNFADGRGNAVVSLNYMDRGSISRGERGDWAFYSLSDGCVTPASHSSDSPGVPVAVPGGQNCLQAGGVPGLIAGGSGDIPNGRFTGVPLPGSAQSNPGLNAALAAAGLSGLGSRGFTFDDAGRQARPALTPQDDFNLGPDNYLVIPQKRWMINAFSHYDFNSKATGYLELHYSNNVVDMQLAPTNINGPFLFNTNNPYLSLAMQEVLRQLDLRETGTTTVVSGTATRTTTPGDGLAVLNVGRRLREIGLRRNTSERNVFRTAIGLRGDLGDLSDGFLRELRYDAYYTYARTSQTDRQEGNASRSRFAAALLSNNGAAPVLNVFGPNISEEGARAIRIGATNITESELQVASANITGVAFNMPAGPVDFSTGVEWRYANTNYNPDEFLRSGDVVGFNPGQPTGGSVTVKEWYGELRVPLLANLPFVENLNANGAYRYSDYNLGGVGAVKTYSVGLDWKINADIALRGQFQHAIRAPSVGELYGGLAQSFDAATDPCSDRQPAGQRTEQVRQVCVATGVPASQVFTAGVQSNNIIGNLFGGNPNVGEEESDTKTLGVVLRPRWVPGLAVSVDWFDIKLDGAIAQLGGGLQNTLNLCYNVIQDPNSEFCQAIARNPVTGEIAPPYYATITNANTGGLKTSGVDFEARYSRDLAWAVPYLGGEDSTIGVSTYWTWLDEFTSTPVQAFPNVKNYCVGAFGPTCGQPIPEWKGVTRVTLNSGPLSLSVRHRYIGEVTIDRYLLPQRAGGTVPQFDLLVNPTLEAQHYFDASFTYDVTDSVQFYGGVNNLTDRDPPILGSAAPSANTYTATYDVLGRTFFIGGTVKFH</sequence>
<protein>
    <submittedName>
        <fullName evidence="15">TonB-dependent receptor</fullName>
    </submittedName>
</protein>
<dbReference type="Pfam" id="PF07715">
    <property type="entry name" value="Plug"/>
    <property type="match status" value="1"/>
</dbReference>
<dbReference type="InterPro" id="IPR000531">
    <property type="entry name" value="Beta-barrel_TonB"/>
</dbReference>
<accession>A0A328A8C3</accession>
<evidence type="ECO:0000256" key="10">
    <source>
        <dbReference type="PROSITE-ProRule" id="PRU10143"/>
    </source>
</evidence>
<dbReference type="OrthoDB" id="7051241at2"/>
<keyword evidence="5 12" id="KW-0732">Signal</keyword>
<evidence type="ECO:0000259" key="13">
    <source>
        <dbReference type="Pfam" id="PF00593"/>
    </source>
</evidence>
<dbReference type="PANTHER" id="PTHR47234:SF2">
    <property type="entry name" value="TONB-DEPENDENT RECEPTOR"/>
    <property type="match status" value="1"/>
</dbReference>
<evidence type="ECO:0000256" key="4">
    <source>
        <dbReference type="ARBA" id="ARBA00022692"/>
    </source>
</evidence>
<dbReference type="InterPro" id="IPR012910">
    <property type="entry name" value="Plug_dom"/>
</dbReference>
<evidence type="ECO:0000256" key="5">
    <source>
        <dbReference type="ARBA" id="ARBA00022729"/>
    </source>
</evidence>
<keyword evidence="6 10" id="KW-0798">TonB box</keyword>
<dbReference type="Proteomes" id="UP000249725">
    <property type="component" value="Unassembled WGS sequence"/>
</dbReference>
<feature type="chain" id="PRO_5016242646" evidence="12">
    <location>
        <begin position="34"/>
        <end position="1026"/>
    </location>
</feature>
<name>A0A328A8C3_9CAUL</name>
<evidence type="ECO:0000256" key="2">
    <source>
        <dbReference type="ARBA" id="ARBA00022448"/>
    </source>
</evidence>
<evidence type="ECO:0000256" key="1">
    <source>
        <dbReference type="ARBA" id="ARBA00004571"/>
    </source>
</evidence>
<keyword evidence="8 9" id="KW-0998">Cell outer membrane</keyword>
<dbReference type="InterPro" id="IPR010916">
    <property type="entry name" value="TonB_box_CS"/>
</dbReference>
<evidence type="ECO:0000256" key="8">
    <source>
        <dbReference type="ARBA" id="ARBA00023237"/>
    </source>
</evidence>
<dbReference type="GO" id="GO:0009279">
    <property type="term" value="C:cell outer membrane"/>
    <property type="evidence" value="ECO:0007669"/>
    <property type="project" value="UniProtKB-SubCell"/>
</dbReference>
<feature type="domain" description="TonB-dependent receptor-like beta-barrel" evidence="13">
    <location>
        <begin position="428"/>
        <end position="988"/>
    </location>
</feature>
<evidence type="ECO:0000313" key="16">
    <source>
        <dbReference type="Proteomes" id="UP000249725"/>
    </source>
</evidence>
<evidence type="ECO:0000256" key="11">
    <source>
        <dbReference type="RuleBase" id="RU003357"/>
    </source>
</evidence>
<dbReference type="RefSeq" id="WP_111516134.1">
    <property type="nucleotide sequence ID" value="NZ_QFYR01000005.1"/>
</dbReference>
<keyword evidence="15" id="KW-0675">Receptor</keyword>
<feature type="signal peptide" evidence="12">
    <location>
        <begin position="1"/>
        <end position="33"/>
    </location>
</feature>
<comment type="caution">
    <text evidence="15">The sequence shown here is derived from an EMBL/GenBank/DDBJ whole genome shotgun (WGS) entry which is preliminary data.</text>
</comment>
<keyword evidence="7 9" id="KW-0472">Membrane</keyword>
<keyword evidence="4 9" id="KW-0812">Transmembrane</keyword>
<dbReference type="PROSITE" id="PS52016">
    <property type="entry name" value="TONB_DEPENDENT_REC_3"/>
    <property type="match status" value="1"/>
</dbReference>
<evidence type="ECO:0000259" key="14">
    <source>
        <dbReference type="Pfam" id="PF07715"/>
    </source>
</evidence>
<keyword evidence="2 9" id="KW-0813">Transport</keyword>
<dbReference type="AlphaFoldDB" id="A0A328A8C3"/>
<dbReference type="SUPFAM" id="SSF56935">
    <property type="entry name" value="Porins"/>
    <property type="match status" value="1"/>
</dbReference>
<comment type="similarity">
    <text evidence="9 11">Belongs to the TonB-dependent receptor family.</text>
</comment>
<feature type="short sequence motif" description="TonB box" evidence="10">
    <location>
        <begin position="44"/>
        <end position="50"/>
    </location>
</feature>
<keyword evidence="3 9" id="KW-1134">Transmembrane beta strand</keyword>
<dbReference type="InterPro" id="IPR039426">
    <property type="entry name" value="TonB-dep_rcpt-like"/>
</dbReference>